<evidence type="ECO:0000313" key="4">
    <source>
        <dbReference type="EMBL" id="MQY05199.1"/>
    </source>
</evidence>
<dbReference type="Proteomes" id="UP000487268">
    <property type="component" value="Unassembled WGS sequence"/>
</dbReference>
<gene>
    <name evidence="4" type="ORF">ACRB68_32700</name>
</gene>
<dbReference type="PROSITE" id="PS50801">
    <property type="entry name" value="STAS"/>
    <property type="match status" value="1"/>
</dbReference>
<sequence length="137" mass="15098">MTYETPPAEAMELRQRIDGRWLIVTVSGELDLATAPRLEAALDVPELPGGRTHVAVDAAGLEFCDSTGVNVLVRAWKRLRALHGQLVLLHVPGPLRERMSWMGLDKMLSLRETLPDRAVITVRGPAWERAAALPEDA</sequence>
<organism evidence="4 5">
    <name type="scientific">Actinomadura macrotermitis</name>
    <dbReference type="NCBI Taxonomy" id="2585200"/>
    <lineage>
        <taxon>Bacteria</taxon>
        <taxon>Bacillati</taxon>
        <taxon>Actinomycetota</taxon>
        <taxon>Actinomycetes</taxon>
        <taxon>Streptosporangiales</taxon>
        <taxon>Thermomonosporaceae</taxon>
        <taxon>Actinomadura</taxon>
    </lineage>
</organism>
<feature type="domain" description="STAS" evidence="3">
    <location>
        <begin position="22"/>
        <end position="109"/>
    </location>
</feature>
<dbReference type="PANTHER" id="PTHR33495">
    <property type="entry name" value="ANTI-SIGMA FACTOR ANTAGONIST TM_1081-RELATED-RELATED"/>
    <property type="match status" value="1"/>
</dbReference>
<evidence type="ECO:0000256" key="2">
    <source>
        <dbReference type="RuleBase" id="RU003749"/>
    </source>
</evidence>
<proteinExistence type="inferred from homology"/>
<dbReference type="Gene3D" id="3.30.750.24">
    <property type="entry name" value="STAS domain"/>
    <property type="match status" value="1"/>
</dbReference>
<name>A0A7K0BVJ5_9ACTN</name>
<protein>
    <recommendedName>
        <fullName evidence="2">Anti-sigma factor antagonist</fullName>
    </recommendedName>
</protein>
<dbReference type="GO" id="GO:0043856">
    <property type="term" value="F:anti-sigma factor antagonist activity"/>
    <property type="evidence" value="ECO:0007669"/>
    <property type="project" value="InterPro"/>
</dbReference>
<dbReference type="NCBIfam" id="TIGR00377">
    <property type="entry name" value="ant_ant_sig"/>
    <property type="match status" value="1"/>
</dbReference>
<dbReference type="InterPro" id="IPR003658">
    <property type="entry name" value="Anti-sigma_ant"/>
</dbReference>
<evidence type="ECO:0000313" key="5">
    <source>
        <dbReference type="Proteomes" id="UP000487268"/>
    </source>
</evidence>
<dbReference type="AlphaFoldDB" id="A0A7K0BVJ5"/>
<comment type="similarity">
    <text evidence="1 2">Belongs to the anti-sigma-factor antagonist family.</text>
</comment>
<dbReference type="InterPro" id="IPR002645">
    <property type="entry name" value="STAS_dom"/>
</dbReference>
<evidence type="ECO:0000259" key="3">
    <source>
        <dbReference type="PROSITE" id="PS50801"/>
    </source>
</evidence>
<comment type="caution">
    <text evidence="4">The sequence shown here is derived from an EMBL/GenBank/DDBJ whole genome shotgun (WGS) entry which is preliminary data.</text>
</comment>
<accession>A0A7K0BVJ5</accession>
<keyword evidence="5" id="KW-1185">Reference proteome</keyword>
<dbReference type="EMBL" id="WEGH01000002">
    <property type="protein sequence ID" value="MQY05199.1"/>
    <property type="molecule type" value="Genomic_DNA"/>
</dbReference>
<dbReference type="InterPro" id="IPR036513">
    <property type="entry name" value="STAS_dom_sf"/>
</dbReference>
<dbReference type="CDD" id="cd07043">
    <property type="entry name" value="STAS_anti-anti-sigma_factors"/>
    <property type="match status" value="1"/>
</dbReference>
<reference evidence="4 5" key="1">
    <citation type="submission" date="2019-10" db="EMBL/GenBank/DDBJ databases">
        <title>Actinomadura rubteroloni sp. nov. and Actinomadura macrotermitis sp. nov., isolated from the gut of fungus growing-termite Macrotermes natalensis.</title>
        <authorList>
            <person name="Benndorf R."/>
            <person name="Martin K."/>
            <person name="Kuefner M."/>
            <person name="De Beer W."/>
            <person name="Kaster A.-K."/>
            <person name="Vollmers J."/>
            <person name="Poulsen M."/>
            <person name="Beemelmanns C."/>
        </authorList>
    </citation>
    <scope>NUCLEOTIDE SEQUENCE [LARGE SCALE GENOMIC DNA]</scope>
    <source>
        <strain evidence="4 5">RB68</strain>
    </source>
</reference>
<dbReference type="Pfam" id="PF01740">
    <property type="entry name" value="STAS"/>
    <property type="match status" value="1"/>
</dbReference>
<dbReference type="PANTHER" id="PTHR33495:SF2">
    <property type="entry name" value="ANTI-SIGMA FACTOR ANTAGONIST TM_1081-RELATED"/>
    <property type="match status" value="1"/>
</dbReference>
<evidence type="ECO:0000256" key="1">
    <source>
        <dbReference type="ARBA" id="ARBA00009013"/>
    </source>
</evidence>
<dbReference type="SUPFAM" id="SSF52091">
    <property type="entry name" value="SpoIIaa-like"/>
    <property type="match status" value="1"/>
</dbReference>